<dbReference type="EMBL" id="DTQM01000156">
    <property type="protein sequence ID" value="HGC43117.1"/>
    <property type="molecule type" value="Genomic_DNA"/>
</dbReference>
<reference evidence="3" key="1">
    <citation type="journal article" date="2020" name="mSystems">
        <title>Genome- and Community-Level Interaction Insights into Carbon Utilization and Element Cycling Functions of Hydrothermarchaeota in Hydrothermal Sediment.</title>
        <authorList>
            <person name="Zhou Z."/>
            <person name="Liu Y."/>
            <person name="Xu W."/>
            <person name="Pan J."/>
            <person name="Luo Z.H."/>
            <person name="Li M."/>
        </authorList>
    </citation>
    <scope>NUCLEOTIDE SEQUENCE</scope>
    <source>
        <strain evidence="3">SpSt-997</strain>
    </source>
</reference>
<accession>A0A8J4M5V0</accession>
<comment type="similarity">
    <text evidence="1 2">Belongs to the OprB family.</text>
</comment>
<dbReference type="InterPro" id="IPR038673">
    <property type="entry name" value="OprB_sf"/>
</dbReference>
<dbReference type="InterPro" id="IPR007049">
    <property type="entry name" value="Carb-sel_porin_OprB"/>
</dbReference>
<evidence type="ECO:0000313" key="3">
    <source>
        <dbReference type="EMBL" id="HGC43117.1"/>
    </source>
</evidence>
<dbReference type="GO" id="GO:0016020">
    <property type="term" value="C:membrane"/>
    <property type="evidence" value="ECO:0007669"/>
    <property type="project" value="InterPro"/>
</dbReference>
<dbReference type="GO" id="GO:0008643">
    <property type="term" value="P:carbohydrate transport"/>
    <property type="evidence" value="ECO:0007669"/>
    <property type="project" value="InterPro"/>
</dbReference>
<dbReference type="GO" id="GO:0015288">
    <property type="term" value="F:porin activity"/>
    <property type="evidence" value="ECO:0007669"/>
    <property type="project" value="InterPro"/>
</dbReference>
<comment type="caution">
    <text evidence="3">The sequence shown here is derived from an EMBL/GenBank/DDBJ whole genome shotgun (WGS) entry which is preliminary data.</text>
</comment>
<sequence>MRGLTPSLPRRASRAPAFGRALVLGRVMTLACTLAGLLRIASALAQTLPDATSAPDAGQGAEPGFFTGLLAPSRTYLLNDMGGLRTSLGDVGISLGLQETSEVLGNVTGGVHTGADYDGMTEMSVGLDTQKAFGWEGGIFNMSALQIHGRNLSTDNLDNLQQVSGIEADRSTRLWEMWFQQSFYEGVADIKIGQQSIDQEFMVSQYSSTVFMNMMMGWPMLPSADMYAGGPAYPLSSLGVRLRAQPTRAITVLAGVFDDNPPGGSFYNDSQVRGAEAWGGAFNLNTGALWIAELQYALNQPALGDMAYGDRSPGLPGTYKIGFWYDSGFFPDQQFNTQGVPLVGPGNTGNPLMHRGNYSAYALADQMVWRPNGESPRSVDLFARVMAAPPDRNQISESADGGVVVKDPLPGRDSDSFGLGFGVAQVSSALADLDQDIALITNHAYPIQSTETFIELTYQYQVAPWWLVQPDFQYIFNPGGGIPNPLNPNRIIGNETVFGLRTVVTF</sequence>
<dbReference type="AlphaFoldDB" id="A0A8J4M5V0"/>
<organism evidence="3">
    <name type="scientific">Acidicaldus sp</name>
    <dbReference type="NCBI Taxonomy" id="1872105"/>
    <lineage>
        <taxon>Bacteria</taxon>
        <taxon>Pseudomonadati</taxon>
        <taxon>Pseudomonadota</taxon>
        <taxon>Alphaproteobacteria</taxon>
        <taxon>Acetobacterales</taxon>
        <taxon>Acetobacteraceae</taxon>
        <taxon>Acidicaldus</taxon>
    </lineage>
</organism>
<dbReference type="PANTHER" id="PTHR37944:SF1">
    <property type="entry name" value="PORIN B"/>
    <property type="match status" value="1"/>
</dbReference>
<proteinExistence type="inferred from homology"/>
<dbReference type="Pfam" id="PF04966">
    <property type="entry name" value="OprB"/>
    <property type="match status" value="1"/>
</dbReference>
<dbReference type="Gene3D" id="2.40.160.180">
    <property type="entry name" value="Carbohydrate-selective porin OprB"/>
    <property type="match status" value="1"/>
</dbReference>
<protein>
    <submittedName>
        <fullName evidence="3">Carbohydrate porin</fullName>
    </submittedName>
</protein>
<evidence type="ECO:0000256" key="2">
    <source>
        <dbReference type="RuleBase" id="RU363072"/>
    </source>
</evidence>
<dbReference type="InterPro" id="IPR052932">
    <property type="entry name" value="OprB_Porin"/>
</dbReference>
<name>A0A8J4M5V0_9PROT</name>
<gene>
    <name evidence="3" type="ORF">ENY07_07855</name>
</gene>
<dbReference type="PANTHER" id="PTHR37944">
    <property type="entry name" value="PORIN B"/>
    <property type="match status" value="1"/>
</dbReference>
<evidence type="ECO:0000256" key="1">
    <source>
        <dbReference type="ARBA" id="ARBA00008769"/>
    </source>
</evidence>